<keyword evidence="2" id="KW-0472">Membrane</keyword>
<keyword evidence="2" id="KW-1133">Transmembrane helix</keyword>
<feature type="domain" description="PAS" evidence="3">
    <location>
        <begin position="219"/>
        <end position="289"/>
    </location>
</feature>
<feature type="transmembrane region" description="Helical" evidence="2">
    <location>
        <begin position="145"/>
        <end position="164"/>
    </location>
</feature>
<dbReference type="InterPro" id="IPR035965">
    <property type="entry name" value="PAS-like_dom_sf"/>
</dbReference>
<evidence type="ECO:0000259" key="7">
    <source>
        <dbReference type="PROSITE" id="PS50887"/>
    </source>
</evidence>
<evidence type="ECO:0000313" key="9">
    <source>
        <dbReference type="Proteomes" id="UP000179360"/>
    </source>
</evidence>
<dbReference type="Pfam" id="PF00563">
    <property type="entry name" value="EAL"/>
    <property type="match status" value="1"/>
</dbReference>
<feature type="domain" description="EAL" evidence="5">
    <location>
        <begin position="521"/>
        <end position="773"/>
    </location>
</feature>
<dbReference type="STRING" id="1817764.A2637_06240"/>
<dbReference type="CDD" id="cd01948">
    <property type="entry name" value="EAL"/>
    <property type="match status" value="1"/>
</dbReference>
<dbReference type="InterPro" id="IPR052155">
    <property type="entry name" value="Biofilm_reg_signaling"/>
</dbReference>
<dbReference type="Gene3D" id="6.10.340.10">
    <property type="match status" value="1"/>
</dbReference>
<comment type="caution">
    <text evidence="8">The sequence shown here is derived from an EMBL/GenBank/DDBJ whole genome shotgun (WGS) entry which is preliminary data.</text>
</comment>
<dbReference type="InterPro" id="IPR035919">
    <property type="entry name" value="EAL_sf"/>
</dbReference>
<dbReference type="Pfam" id="PF00990">
    <property type="entry name" value="GGDEF"/>
    <property type="match status" value="1"/>
</dbReference>
<dbReference type="Pfam" id="PF08448">
    <property type="entry name" value="PAS_4"/>
    <property type="match status" value="1"/>
</dbReference>
<feature type="domain" description="GGDEF" evidence="7">
    <location>
        <begin position="377"/>
        <end position="510"/>
    </location>
</feature>
<dbReference type="PROSITE" id="PS50112">
    <property type="entry name" value="PAS"/>
    <property type="match status" value="1"/>
</dbReference>
<evidence type="ECO:0000259" key="5">
    <source>
        <dbReference type="PROSITE" id="PS50883"/>
    </source>
</evidence>
<dbReference type="Gene3D" id="3.30.450.20">
    <property type="entry name" value="PAS domain"/>
    <property type="match status" value="1"/>
</dbReference>
<evidence type="ECO:0000259" key="6">
    <source>
        <dbReference type="PROSITE" id="PS50885"/>
    </source>
</evidence>
<dbReference type="InterPro" id="IPR013656">
    <property type="entry name" value="PAS_4"/>
</dbReference>
<accession>A0A1F6TPD4</accession>
<protein>
    <recommendedName>
        <fullName evidence="10">Diguanylate cyclase</fullName>
    </recommendedName>
</protein>
<name>A0A1F6TPD4_9PROT</name>
<dbReference type="PROSITE" id="PS50885">
    <property type="entry name" value="HAMP"/>
    <property type="match status" value="1"/>
</dbReference>
<dbReference type="EMBL" id="MFSY01000034">
    <property type="protein sequence ID" value="OGI46916.1"/>
    <property type="molecule type" value="Genomic_DNA"/>
</dbReference>
<dbReference type="PROSITE" id="PS50887">
    <property type="entry name" value="GGDEF"/>
    <property type="match status" value="1"/>
</dbReference>
<dbReference type="NCBIfam" id="TIGR00254">
    <property type="entry name" value="GGDEF"/>
    <property type="match status" value="1"/>
</dbReference>
<sequence length="792" mass="87011">MMISLRYKAAILIALTEIALLGLLLLTNLYQTRRDLEEELTVLAASTAELVAASATEPLLSYDLAQLQNLLNGVVNKHRVRYVAVTDRRGRLLAEAGDQDGPEATVRAERSIAVAGGVFGQIRLEVSRAATDAALAETTRSNSMIAALEILLVALISLTLGWLLTRNLLTLAKGAERLGRGDLGTRVQVASRDEAGMLAACFNDMAAQIERTVSELAQSQRRFRDLAENTSDWLWEVDLEGRCTYSSKKVEALLGYTPEQLIGTRVFDLMVPLDAKRLEMLFRLVRQERKPFYGLEYRAPRKQGGTAILEANGVPIVDETGRHVGYRGVTRDVTRRKEDESRMVYLAEHDPLTGLLSRQKFLEVLDDEIKLSARSGLPVTVLFIDLDDFKLINDTHGHVAGDALLRVIAEIMLRQVGPGNYLARLGGDEFGVLLRGEGSENGETLSRQLLSALEAAPLSIGDADVRVSAGIGVCSHPQCGDSAETLLAHADAAMSHAKSLGHNRHHVYQPSDRDLDGMRQTVNWQVLIHEALENDWISLDFQPIVCVSHETGKRYFEALARLQDRAGETIPAARFIDTAEYTGQVVEIDKRVFAQVLKILAEPQYGDCVIAMNLSGRSLGTPGFCEYFQEQARASGVRPERLLFEVTETAAVTEMAKAESFIATMKKEGYRFSLDDFGVGFSSFSYLKHLPVDQIKIDGSFIRHLDSNREDQIFVRAMVQVARELGLETVAEFVETQAALELLCDMGVDFVQGDHVARPGPTLTTPTVELGRRGPAAAKLGRAAGRGGGRSP</sequence>
<dbReference type="SUPFAM" id="SSF141868">
    <property type="entry name" value="EAL domain-like"/>
    <property type="match status" value="1"/>
</dbReference>
<dbReference type="Pfam" id="PF00672">
    <property type="entry name" value="HAMP"/>
    <property type="match status" value="1"/>
</dbReference>
<dbReference type="Proteomes" id="UP000179360">
    <property type="component" value="Unassembled WGS sequence"/>
</dbReference>
<evidence type="ECO:0000259" key="4">
    <source>
        <dbReference type="PROSITE" id="PS50113"/>
    </source>
</evidence>
<feature type="region of interest" description="Disordered" evidence="1">
    <location>
        <begin position="759"/>
        <end position="792"/>
    </location>
</feature>
<reference evidence="8 9" key="1">
    <citation type="journal article" date="2016" name="Nat. Commun.">
        <title>Thousands of microbial genomes shed light on interconnected biogeochemical processes in an aquifer system.</title>
        <authorList>
            <person name="Anantharaman K."/>
            <person name="Brown C.T."/>
            <person name="Hug L.A."/>
            <person name="Sharon I."/>
            <person name="Castelle C.J."/>
            <person name="Probst A.J."/>
            <person name="Thomas B.C."/>
            <person name="Singh A."/>
            <person name="Wilkins M.J."/>
            <person name="Karaoz U."/>
            <person name="Brodie E.L."/>
            <person name="Williams K.H."/>
            <person name="Hubbard S.S."/>
            <person name="Banfield J.F."/>
        </authorList>
    </citation>
    <scope>NUCLEOTIDE SEQUENCE [LARGE SCALE GENOMIC DNA]</scope>
</reference>
<dbReference type="GO" id="GO:0007165">
    <property type="term" value="P:signal transduction"/>
    <property type="evidence" value="ECO:0007669"/>
    <property type="project" value="InterPro"/>
</dbReference>
<dbReference type="SMART" id="SM00052">
    <property type="entry name" value="EAL"/>
    <property type="match status" value="1"/>
</dbReference>
<keyword evidence="2" id="KW-0812">Transmembrane</keyword>
<evidence type="ECO:0008006" key="10">
    <source>
        <dbReference type="Google" id="ProtNLM"/>
    </source>
</evidence>
<dbReference type="InterPro" id="IPR003660">
    <property type="entry name" value="HAMP_dom"/>
</dbReference>
<dbReference type="InterPro" id="IPR043128">
    <property type="entry name" value="Rev_trsase/Diguanyl_cyclase"/>
</dbReference>
<dbReference type="PANTHER" id="PTHR44757:SF4">
    <property type="entry name" value="DIGUANYLATE CYCLASE DGCE-RELATED"/>
    <property type="match status" value="1"/>
</dbReference>
<dbReference type="SUPFAM" id="SSF158472">
    <property type="entry name" value="HAMP domain-like"/>
    <property type="match status" value="1"/>
</dbReference>
<dbReference type="SMART" id="SM00267">
    <property type="entry name" value="GGDEF"/>
    <property type="match status" value="1"/>
</dbReference>
<feature type="compositionally biased region" description="Low complexity" evidence="1">
    <location>
        <begin position="773"/>
        <end position="783"/>
    </location>
</feature>
<dbReference type="GO" id="GO:0016020">
    <property type="term" value="C:membrane"/>
    <property type="evidence" value="ECO:0007669"/>
    <property type="project" value="InterPro"/>
</dbReference>
<proteinExistence type="predicted"/>
<dbReference type="Gene3D" id="3.20.20.450">
    <property type="entry name" value="EAL domain"/>
    <property type="match status" value="1"/>
</dbReference>
<feature type="domain" description="HAMP" evidence="6">
    <location>
        <begin position="162"/>
        <end position="214"/>
    </location>
</feature>
<dbReference type="CDD" id="cd01949">
    <property type="entry name" value="GGDEF"/>
    <property type="match status" value="1"/>
</dbReference>
<feature type="domain" description="PAC" evidence="4">
    <location>
        <begin position="293"/>
        <end position="345"/>
    </location>
</feature>
<dbReference type="InterPro" id="IPR029787">
    <property type="entry name" value="Nucleotide_cyclase"/>
</dbReference>
<dbReference type="PROSITE" id="PS50113">
    <property type="entry name" value="PAC"/>
    <property type="match status" value="1"/>
</dbReference>
<dbReference type="SMART" id="SM00304">
    <property type="entry name" value="HAMP"/>
    <property type="match status" value="1"/>
</dbReference>
<dbReference type="SUPFAM" id="SSF55785">
    <property type="entry name" value="PYP-like sensor domain (PAS domain)"/>
    <property type="match status" value="1"/>
</dbReference>
<dbReference type="InterPro" id="IPR000014">
    <property type="entry name" value="PAS"/>
</dbReference>
<dbReference type="CDD" id="cd06225">
    <property type="entry name" value="HAMP"/>
    <property type="match status" value="1"/>
</dbReference>
<feature type="transmembrane region" description="Helical" evidence="2">
    <location>
        <begin position="6"/>
        <end position="26"/>
    </location>
</feature>
<dbReference type="SUPFAM" id="SSF55073">
    <property type="entry name" value="Nucleotide cyclase"/>
    <property type="match status" value="1"/>
</dbReference>
<dbReference type="InterPro" id="IPR000700">
    <property type="entry name" value="PAS-assoc_C"/>
</dbReference>
<dbReference type="PROSITE" id="PS50883">
    <property type="entry name" value="EAL"/>
    <property type="match status" value="1"/>
</dbReference>
<dbReference type="CDD" id="cd00130">
    <property type="entry name" value="PAS"/>
    <property type="match status" value="1"/>
</dbReference>
<gene>
    <name evidence="8" type="ORF">A2637_06240</name>
</gene>
<evidence type="ECO:0000259" key="3">
    <source>
        <dbReference type="PROSITE" id="PS50112"/>
    </source>
</evidence>
<dbReference type="InterPro" id="IPR000160">
    <property type="entry name" value="GGDEF_dom"/>
</dbReference>
<dbReference type="InterPro" id="IPR001633">
    <property type="entry name" value="EAL_dom"/>
</dbReference>
<dbReference type="AlphaFoldDB" id="A0A1F6TPD4"/>
<organism evidence="8 9">
    <name type="scientific">Candidatus Muproteobacteria bacterium RIFCSPHIGHO2_01_FULL_65_16</name>
    <dbReference type="NCBI Taxonomy" id="1817764"/>
    <lineage>
        <taxon>Bacteria</taxon>
        <taxon>Pseudomonadati</taxon>
        <taxon>Pseudomonadota</taxon>
        <taxon>Candidatus Muproteobacteria</taxon>
    </lineage>
</organism>
<dbReference type="NCBIfam" id="TIGR00229">
    <property type="entry name" value="sensory_box"/>
    <property type="match status" value="1"/>
</dbReference>
<evidence type="ECO:0000256" key="2">
    <source>
        <dbReference type="SAM" id="Phobius"/>
    </source>
</evidence>
<evidence type="ECO:0000256" key="1">
    <source>
        <dbReference type="SAM" id="MobiDB-lite"/>
    </source>
</evidence>
<evidence type="ECO:0000313" key="8">
    <source>
        <dbReference type="EMBL" id="OGI46916.1"/>
    </source>
</evidence>
<dbReference type="Gene3D" id="3.30.70.270">
    <property type="match status" value="1"/>
</dbReference>
<dbReference type="SMART" id="SM00091">
    <property type="entry name" value="PAS"/>
    <property type="match status" value="1"/>
</dbReference>
<dbReference type="PANTHER" id="PTHR44757">
    <property type="entry name" value="DIGUANYLATE CYCLASE DGCP"/>
    <property type="match status" value="1"/>
</dbReference>